<dbReference type="PANTHER" id="PTHR10953:SF102">
    <property type="entry name" value="ADENYLYLTRANSFERASE AND SULFURTRANSFERASE MOCS3"/>
    <property type="match status" value="1"/>
</dbReference>
<dbReference type="Proteomes" id="UP000829364">
    <property type="component" value="Chromosome 2"/>
</dbReference>
<dbReference type="GO" id="GO:0004792">
    <property type="term" value="F:thiosulfate-cyanide sulfurtransferase activity"/>
    <property type="evidence" value="ECO:0007669"/>
    <property type="project" value="TreeGrafter"/>
</dbReference>
<dbReference type="Gene3D" id="3.40.250.10">
    <property type="entry name" value="Rhodanese-like domain"/>
    <property type="match status" value="1"/>
</dbReference>
<name>A0A9Q8QAE7_9HYPO</name>
<dbReference type="PANTHER" id="PTHR10953">
    <property type="entry name" value="UBIQUITIN-ACTIVATING ENZYME E1"/>
    <property type="match status" value="1"/>
</dbReference>
<reference evidence="17" key="1">
    <citation type="submission" date="2021-11" db="EMBL/GenBank/DDBJ databases">
        <title>Purpureocillium_takamizusanense_genome.</title>
        <authorList>
            <person name="Nguyen N.-H."/>
        </authorList>
    </citation>
    <scope>NUCLEOTIDE SEQUENCE</scope>
    <source>
        <strain evidence="17">PT3</strain>
    </source>
</reference>
<feature type="compositionally biased region" description="Low complexity" evidence="15">
    <location>
        <begin position="312"/>
        <end position="321"/>
    </location>
</feature>
<evidence type="ECO:0000256" key="2">
    <source>
        <dbReference type="ARBA" id="ARBA00022490"/>
    </source>
</evidence>
<proteinExistence type="inferred from homology"/>
<evidence type="ECO:0000256" key="15">
    <source>
        <dbReference type="SAM" id="MobiDB-lite"/>
    </source>
</evidence>
<feature type="region of interest" description="Disordered" evidence="15">
    <location>
        <begin position="312"/>
        <end position="341"/>
    </location>
</feature>
<dbReference type="Pfam" id="PF00581">
    <property type="entry name" value="Rhodanese"/>
    <property type="match status" value="1"/>
</dbReference>
<dbReference type="GO" id="GO:0032447">
    <property type="term" value="P:protein urmylation"/>
    <property type="evidence" value="ECO:0007669"/>
    <property type="project" value="TreeGrafter"/>
</dbReference>
<evidence type="ECO:0000256" key="12">
    <source>
        <dbReference type="ARBA" id="ARBA00023268"/>
    </source>
</evidence>
<feature type="compositionally biased region" description="Basic and acidic residues" evidence="15">
    <location>
        <begin position="322"/>
        <end position="341"/>
    </location>
</feature>
<comment type="similarity">
    <text evidence="14">In the N-terminal section; belongs to the HesA/MoeB/ThiF family. UBA4 subfamily.</text>
</comment>
<feature type="binding site" evidence="14">
    <location>
        <position position="253"/>
    </location>
    <ligand>
        <name>Zn(2+)</name>
        <dbReference type="ChEBI" id="CHEBI:29105"/>
    </ligand>
</feature>
<evidence type="ECO:0000313" key="18">
    <source>
        <dbReference type="Proteomes" id="UP000829364"/>
    </source>
</evidence>
<dbReference type="GO" id="GO:0006777">
    <property type="term" value="P:Mo-molybdopterin cofactor biosynthetic process"/>
    <property type="evidence" value="ECO:0007669"/>
    <property type="project" value="UniProtKB-UniRule"/>
</dbReference>
<feature type="binding site" evidence="14">
    <location>
        <position position="250"/>
    </location>
    <ligand>
        <name>Zn(2+)</name>
        <dbReference type="ChEBI" id="CHEBI:29105"/>
    </ligand>
</feature>
<comment type="function">
    <text evidence="13">Plays a central role in 2-thiolation of mcm(5)S(2)U at tRNA wobble positions of cytosolic tRNA(Lys), tRNA(Glu) and tRNA(Gln). Also essential during biosynthesis of the molybdenum cofactor. Acts by mediating the C-terminal thiocarboxylation of sulfur carriers urm1 and mocs2a. Its N-terminus first activates urm1 and mocs2a as acyl-adenylates (-COAMP), then the persulfide sulfur on the catalytic cysteine is transferred to urm1 and mocs2a to form thiocarboxylation (-COSH) of their C-terminus. The reaction probably involves hydrogen sulfide that is generated from the persulfide intermediate and that acts as a nucleophile towards urm1 and mocs2a. Subsequently, a transient disulfide bond is formed. Does not use thiosulfate as sulfur donor; nfs1 probably acting as a sulfur donor for thiocarboxylation reactions.</text>
</comment>
<dbReference type="EC" id="2.8.1.11" evidence="14"/>
<evidence type="ECO:0000256" key="3">
    <source>
        <dbReference type="ARBA" id="ARBA00022679"/>
    </source>
</evidence>
<feature type="binding site" evidence="14">
    <location>
        <position position="163"/>
    </location>
    <ligand>
        <name>ATP</name>
        <dbReference type="ChEBI" id="CHEBI:30616"/>
    </ligand>
</feature>
<feature type="binding site" evidence="14">
    <location>
        <position position="370"/>
    </location>
    <ligand>
        <name>Zn(2+)</name>
        <dbReference type="ChEBI" id="CHEBI:29105"/>
    </ligand>
</feature>
<dbReference type="GO" id="GO:0005829">
    <property type="term" value="C:cytosol"/>
    <property type="evidence" value="ECO:0007669"/>
    <property type="project" value="UniProtKB-SubCell"/>
</dbReference>
<keyword evidence="9 14" id="KW-0862">Zinc</keyword>
<keyword evidence="12 14" id="KW-0511">Multifunctional enzyme</keyword>
<dbReference type="PROSITE" id="PS50206">
    <property type="entry name" value="RHODANESE_3"/>
    <property type="match status" value="1"/>
</dbReference>
<protein>
    <recommendedName>
        <fullName evidence="14">Adenylyltransferase and sulfurtransferase uba4</fullName>
    </recommendedName>
    <alternativeName>
        <fullName evidence="14">Common component for nitrate reductase and xanthine dehydrogenase protein F</fullName>
    </alternativeName>
    <alternativeName>
        <fullName evidence="14">Ubiquitin-like protein activator 4</fullName>
    </alternativeName>
    <domain>
        <recommendedName>
            <fullName evidence="14">Molybdopterin-synthase adenylyltransferase</fullName>
            <ecNumber evidence="14">2.7.7.80</ecNumber>
        </recommendedName>
        <alternativeName>
            <fullName evidence="14">Adenylyltransferase uba4</fullName>
        </alternativeName>
        <alternativeName>
            <fullName evidence="14">Sulfur carrier protein MOCS2A adenylyltransferase</fullName>
        </alternativeName>
    </domain>
    <domain>
        <recommendedName>
            <fullName evidence="14">Molybdopterin-synthase sulfurtransferase</fullName>
            <ecNumber evidence="14">2.8.1.11</ecNumber>
        </recommendedName>
        <alternativeName>
            <fullName evidence="14">Sulfurtransferase uba4</fullName>
        </alternativeName>
        <alternativeName>
            <fullName evidence="14">Sulfur carrier protein MOCS2A sulfurtransferase</fullName>
        </alternativeName>
    </domain>
</protein>
<accession>A0A9Q8QAE7</accession>
<evidence type="ECO:0000256" key="4">
    <source>
        <dbReference type="ARBA" id="ARBA00022694"/>
    </source>
</evidence>
<dbReference type="FunFam" id="3.40.50.720:FF:000033">
    <property type="entry name" value="Adenylyltransferase and sulfurtransferase MOCS3"/>
    <property type="match status" value="1"/>
</dbReference>
<keyword evidence="2 14" id="KW-0963">Cytoplasm</keyword>
<evidence type="ECO:0000256" key="6">
    <source>
        <dbReference type="ARBA" id="ARBA00022723"/>
    </source>
</evidence>
<keyword evidence="4 14" id="KW-0819">tRNA processing</keyword>
<keyword evidence="6 14" id="KW-0479">Metal-binding</keyword>
<dbReference type="GO" id="GO:0061605">
    <property type="term" value="F:molybdopterin-synthase adenylyltransferase activity"/>
    <property type="evidence" value="ECO:0007669"/>
    <property type="project" value="UniProtKB-EC"/>
</dbReference>
<dbReference type="InterPro" id="IPR028885">
    <property type="entry name" value="MOCS3/Uba4"/>
</dbReference>
<dbReference type="GO" id="GO:0042292">
    <property type="term" value="F:URM1 activating enzyme activity"/>
    <property type="evidence" value="ECO:0007669"/>
    <property type="project" value="TreeGrafter"/>
</dbReference>
<comment type="function">
    <text evidence="14">Plays a central role in 2-thiolation of mcm(5)S(2)U at tRNA wobble positions of cytosolic tRNA(Lys), tRNA(Glu) and tRNA(Gln). Also essential during biosynthesis of the molybdenum cofactor. Acts by mediating the C-terminal thiocarboxylation of sulfur carriers urm1 and MOCS2A. Its N-terminus first activates urm1 and MOCS2A as acyl-adenylates (-COAMP), then the persulfide sulfur on the catalytic cysteine is transferred to urm1 and MOCS2A to form thiocarboxylation (-COSH) of their C-terminus. The reaction probably involves hydrogen sulfide that is generated from the persulfide intermediate and that acts as nucleophile towards urm1 and MOCS2A. Subsequently, a transient disulfide bond is formed. Does not use thiosulfate as sulfur donor; nfs1 probably acting as a sulfur donor for thiocarboxylation reactions.</text>
</comment>
<evidence type="ECO:0000256" key="1">
    <source>
        <dbReference type="ARBA" id="ARBA00004514"/>
    </source>
</evidence>
<dbReference type="EC" id="2.7.7.80" evidence="14"/>
<feature type="binding site" evidence="14">
    <location>
        <begin position="207"/>
        <end position="208"/>
    </location>
    <ligand>
        <name>ATP</name>
        <dbReference type="ChEBI" id="CHEBI:30616"/>
    </ligand>
</feature>
<feature type="active site" description="Glycyl thioester intermediate; for adenylyltransferase activity" evidence="14">
    <location>
        <position position="267"/>
    </location>
</feature>
<keyword evidence="18" id="KW-1185">Reference proteome</keyword>
<feature type="binding site" evidence="14">
    <location>
        <position position="139"/>
    </location>
    <ligand>
        <name>ATP</name>
        <dbReference type="ChEBI" id="CHEBI:30616"/>
    </ligand>
</feature>
<dbReference type="InterPro" id="IPR035985">
    <property type="entry name" value="Ubiquitin-activating_enz"/>
</dbReference>
<dbReference type="InterPro" id="IPR045886">
    <property type="entry name" value="ThiF/MoeB/HesA"/>
</dbReference>
<feature type="region of interest" description="Disordered" evidence="15">
    <location>
        <begin position="26"/>
        <end position="78"/>
    </location>
</feature>
<feature type="active site" description="Cysteine persulfide intermediate; for sulfurtransferase activity" evidence="14">
    <location>
        <position position="476"/>
    </location>
</feature>
<sequence length="525" mass="56423">MDEEKKKTDCLRREIAERERELAELRARLAGAESEEKERTGDQGRHARQPTADGDEDDDGDGGQHGGNGNGSGGMPWRWPLEEHEYERYGRQMIVPGFGLQAQLRLKKSRVLIVGAGGLGCPAAAYLAGAGVGTLGLIDADTVEVSNLHRQIAHGTSRVGMSKVLSAITYLRELNPTITYRSHEEHLTPLNARAIVSQYDLVLDSTDHPTSRYLVSDACVLLGRPLVSASAFQTSGQLVALNSPPGRGPCYRCVFPRPPPPESVVGCGEGGIVGPVVGVMGVLQALEAIRIICSGGGLNGEEGKKPAAAAAAADDATAAAAHKADSETTKEQRQQHRNKPAEHRLLIFSAMGSDGPSFRSVRMKGRRADCFACSDKRGLSLEFLETSADYVQFCGVAQPVSLLAPHERVSVDEYQSQMRIAAEGPHLLVDVRPAEQFSLGSIPGAVNVPISRFNRGEPLPELEDAVERGVPVYFLCRVGNDSQIATRKFKDQLARGHGEGEAFVGDVAGGLKAWRDAYDSTMPFI</sequence>
<dbReference type="Pfam" id="PF00899">
    <property type="entry name" value="ThiF"/>
    <property type="match status" value="1"/>
</dbReference>
<dbReference type="CDD" id="cd00757">
    <property type="entry name" value="ThiF_MoeB_HesA_family"/>
    <property type="match status" value="1"/>
</dbReference>
<evidence type="ECO:0000256" key="7">
    <source>
        <dbReference type="ARBA" id="ARBA00022741"/>
    </source>
</evidence>
<feature type="binding site" evidence="14">
    <location>
        <position position="118"/>
    </location>
    <ligand>
        <name>ATP</name>
        <dbReference type="ChEBI" id="CHEBI:30616"/>
    </ligand>
</feature>
<keyword evidence="7 14" id="KW-0547">Nucleotide-binding</keyword>
<comment type="cofactor">
    <cofactor evidence="14">
        <name>Zn(2+)</name>
        <dbReference type="ChEBI" id="CHEBI:29105"/>
    </cofactor>
    <text evidence="14">Binds 1 zinc ion per subunit.</text>
</comment>
<feature type="domain" description="Rhodanese" evidence="16">
    <location>
        <begin position="422"/>
        <end position="523"/>
    </location>
</feature>
<dbReference type="Gene3D" id="3.40.50.720">
    <property type="entry name" value="NAD(P)-binding Rossmann-like Domain"/>
    <property type="match status" value="1"/>
</dbReference>
<evidence type="ECO:0000256" key="5">
    <source>
        <dbReference type="ARBA" id="ARBA00022695"/>
    </source>
</evidence>
<keyword evidence="8" id="KW-0833">Ubl conjugation pathway</keyword>
<evidence type="ECO:0000256" key="13">
    <source>
        <dbReference type="ARBA" id="ARBA00043893"/>
    </source>
</evidence>
<evidence type="ECO:0000256" key="10">
    <source>
        <dbReference type="ARBA" id="ARBA00022840"/>
    </source>
</evidence>
<dbReference type="GO" id="GO:0005524">
    <property type="term" value="F:ATP binding"/>
    <property type="evidence" value="ECO:0007669"/>
    <property type="project" value="UniProtKB-KW"/>
</dbReference>
<dbReference type="EMBL" id="CP086355">
    <property type="protein sequence ID" value="UNI16944.1"/>
    <property type="molecule type" value="Genomic_DNA"/>
</dbReference>
<evidence type="ECO:0000313" key="17">
    <source>
        <dbReference type="EMBL" id="UNI16944.1"/>
    </source>
</evidence>
<feature type="binding site" evidence="14">
    <location>
        <begin position="146"/>
        <end position="150"/>
    </location>
    <ligand>
        <name>ATP</name>
        <dbReference type="ChEBI" id="CHEBI:30616"/>
    </ligand>
</feature>
<dbReference type="OrthoDB" id="10261062at2759"/>
<dbReference type="SMART" id="SM00450">
    <property type="entry name" value="RHOD"/>
    <property type="match status" value="1"/>
</dbReference>
<keyword evidence="5" id="KW-0548">Nucleotidyltransferase</keyword>
<dbReference type="GO" id="GO:0046872">
    <property type="term" value="F:metal ion binding"/>
    <property type="evidence" value="ECO:0007669"/>
    <property type="project" value="UniProtKB-KW"/>
</dbReference>
<dbReference type="InterPro" id="IPR036873">
    <property type="entry name" value="Rhodanese-like_dom_sf"/>
</dbReference>
<dbReference type="SUPFAM" id="SSF69572">
    <property type="entry name" value="Activating enzymes of the ubiquitin-like proteins"/>
    <property type="match status" value="1"/>
</dbReference>
<dbReference type="InterPro" id="IPR001763">
    <property type="entry name" value="Rhodanese-like_dom"/>
</dbReference>
<feature type="binding site" evidence="14">
    <location>
        <position position="373"/>
    </location>
    <ligand>
        <name>Zn(2+)</name>
        <dbReference type="ChEBI" id="CHEBI:29105"/>
    </ligand>
</feature>
<evidence type="ECO:0000256" key="14">
    <source>
        <dbReference type="HAMAP-Rule" id="MF_03049"/>
    </source>
</evidence>
<dbReference type="HAMAP" id="MF_03049">
    <property type="entry name" value="MOCS3_Uba4"/>
    <property type="match status" value="1"/>
</dbReference>
<keyword evidence="10 14" id="KW-0067">ATP-binding</keyword>
<comment type="catalytic activity">
    <reaction evidence="14">
        <text>[molybdopterin-synthase sulfur-carrier protein]-C-terminal Gly-Gly-AMP + S-sulfanyl-L-cysteinyl-[cysteine desulfurase] + AH2 = [molybdopterin-synthase sulfur-carrier protein]-C-terminal-Gly-aminoethanethioate + L-cysteinyl-[cysteine desulfurase] + A + AMP + 2 H(+)</text>
        <dbReference type="Rhea" id="RHEA:48612"/>
        <dbReference type="Rhea" id="RHEA-COMP:12157"/>
        <dbReference type="Rhea" id="RHEA-COMP:12158"/>
        <dbReference type="Rhea" id="RHEA-COMP:12159"/>
        <dbReference type="Rhea" id="RHEA-COMP:19907"/>
        <dbReference type="ChEBI" id="CHEBI:13193"/>
        <dbReference type="ChEBI" id="CHEBI:15378"/>
        <dbReference type="ChEBI" id="CHEBI:17499"/>
        <dbReference type="ChEBI" id="CHEBI:29950"/>
        <dbReference type="ChEBI" id="CHEBI:61963"/>
        <dbReference type="ChEBI" id="CHEBI:90618"/>
        <dbReference type="ChEBI" id="CHEBI:232372"/>
        <dbReference type="ChEBI" id="CHEBI:456215"/>
        <dbReference type="EC" id="2.8.1.11"/>
    </reaction>
</comment>
<comment type="catalytic activity">
    <reaction evidence="14">
        <text>[molybdopterin-synthase sulfur-carrier protein]-C-terminal Gly-Gly + ATP + H(+) = [molybdopterin-synthase sulfur-carrier protein]-C-terminal Gly-Gly-AMP + diphosphate</text>
        <dbReference type="Rhea" id="RHEA:43616"/>
        <dbReference type="Rhea" id="RHEA-COMP:12159"/>
        <dbReference type="Rhea" id="RHEA-COMP:12202"/>
        <dbReference type="ChEBI" id="CHEBI:15378"/>
        <dbReference type="ChEBI" id="CHEBI:30616"/>
        <dbReference type="ChEBI" id="CHEBI:33019"/>
        <dbReference type="ChEBI" id="CHEBI:90618"/>
        <dbReference type="ChEBI" id="CHEBI:90778"/>
        <dbReference type="EC" id="2.7.7.80"/>
    </reaction>
</comment>
<evidence type="ECO:0000256" key="11">
    <source>
        <dbReference type="ARBA" id="ARBA00023150"/>
    </source>
</evidence>
<feature type="compositionally biased region" description="Basic and acidic residues" evidence="15">
    <location>
        <begin position="34"/>
        <end position="45"/>
    </location>
</feature>
<evidence type="ECO:0000256" key="8">
    <source>
        <dbReference type="ARBA" id="ARBA00022786"/>
    </source>
</evidence>
<keyword evidence="3 14" id="KW-0808">Transferase</keyword>
<keyword evidence="11 14" id="KW-0501">Molybdenum cofactor biosynthesis</keyword>
<organism evidence="17 18">
    <name type="scientific">Purpureocillium takamizusanense</name>
    <dbReference type="NCBI Taxonomy" id="2060973"/>
    <lineage>
        <taxon>Eukaryota</taxon>
        <taxon>Fungi</taxon>
        <taxon>Dikarya</taxon>
        <taxon>Ascomycota</taxon>
        <taxon>Pezizomycotina</taxon>
        <taxon>Sordariomycetes</taxon>
        <taxon>Hypocreomycetidae</taxon>
        <taxon>Hypocreales</taxon>
        <taxon>Ophiocordycipitaceae</taxon>
        <taxon>Purpureocillium</taxon>
    </lineage>
</organism>
<gene>
    <name evidence="14" type="primary">uba4</name>
    <name evidence="14" type="synonym">cnxF</name>
    <name evidence="17" type="ORF">JDV02_003326</name>
</gene>
<comment type="pathway">
    <text evidence="14">Cofactor biosynthesis; molybdopterin biosynthesis.</text>
</comment>
<dbReference type="InterPro" id="IPR000594">
    <property type="entry name" value="ThiF_NAD_FAD-bd"/>
</dbReference>
<dbReference type="GO" id="GO:0061604">
    <property type="term" value="F:molybdopterin-synthase sulfurtransferase activity"/>
    <property type="evidence" value="ECO:0007669"/>
    <property type="project" value="UniProtKB-EC"/>
</dbReference>
<evidence type="ECO:0000259" key="16">
    <source>
        <dbReference type="PROSITE" id="PS50206"/>
    </source>
</evidence>
<comment type="pathway">
    <text evidence="14">tRNA modification; 5-methoxycarbonylmethyl-2-thiouridine-tRNA biosynthesis.</text>
</comment>
<feature type="compositionally biased region" description="Gly residues" evidence="15">
    <location>
        <begin position="63"/>
        <end position="74"/>
    </location>
</feature>
<dbReference type="GO" id="GO:0002143">
    <property type="term" value="P:tRNA wobble position uridine thiolation"/>
    <property type="evidence" value="ECO:0007669"/>
    <property type="project" value="InterPro"/>
</dbReference>
<evidence type="ECO:0000256" key="9">
    <source>
        <dbReference type="ARBA" id="ARBA00022833"/>
    </source>
</evidence>
<dbReference type="AlphaFoldDB" id="A0A9Q8QAE7"/>
<comment type="subcellular location">
    <subcellularLocation>
        <location evidence="1">Cytoplasm</location>
        <location evidence="1">Cytosol</location>
    </subcellularLocation>
</comment>